<dbReference type="Pfam" id="PF13639">
    <property type="entry name" value="zf-RING_2"/>
    <property type="match status" value="1"/>
</dbReference>
<evidence type="ECO:0000256" key="3">
    <source>
        <dbReference type="ARBA" id="ARBA00022679"/>
    </source>
</evidence>
<gene>
    <name evidence="14" type="ORF">AGLA0713_LOCUS485</name>
</gene>
<reference evidence="14" key="1">
    <citation type="submission" date="2021-01" db="EMBL/GenBank/DDBJ databases">
        <authorList>
            <person name="Corre E."/>
            <person name="Pelletier E."/>
            <person name="Niang G."/>
            <person name="Scheremetjew M."/>
            <person name="Finn R."/>
            <person name="Kale V."/>
            <person name="Holt S."/>
            <person name="Cochrane G."/>
            <person name="Meng A."/>
            <person name="Brown T."/>
            <person name="Cohen L."/>
        </authorList>
    </citation>
    <scope>NUCLEOTIDE SEQUENCE</scope>
</reference>
<dbReference type="InterPro" id="IPR013083">
    <property type="entry name" value="Znf_RING/FYVE/PHD"/>
</dbReference>
<evidence type="ECO:0000313" key="14">
    <source>
        <dbReference type="EMBL" id="CAD8595657.1"/>
    </source>
</evidence>
<dbReference type="PANTHER" id="PTHR45768">
    <property type="entry name" value="E3 UBIQUITIN-PROTEIN LIGASE RNF13-LIKE"/>
    <property type="match status" value="1"/>
</dbReference>
<keyword evidence="3" id="KW-0808">Transferase</keyword>
<evidence type="ECO:0000259" key="13">
    <source>
        <dbReference type="PROSITE" id="PS50089"/>
    </source>
</evidence>
<name>A0A7S0L0A5_9STRA</name>
<feature type="compositionally biased region" description="Basic and acidic residues" evidence="12">
    <location>
        <begin position="40"/>
        <end position="52"/>
    </location>
</feature>
<sequence length="221" mass="24872">MYTRPSKHNGDEMDHINVVILEKQQKEDKENQDNAGEVAEMGKEGLGNHDKQELSLSTTVDLALIDDTDSPSSPQTTVPIQQYDSDNADYSTMNEKEECDNKYYNDECQICLESFQINDKISWSTVSKCNHTFHHDCIIEWLKRNNTCPTCRGSFLFHKMPSPGHEEPQQQLDGGEHGETGAGNVMIVNNNITVHNHNTNSNNANDGENNDNQNSTTNNNV</sequence>
<dbReference type="CDD" id="cd16454">
    <property type="entry name" value="RING-H2_PA-TM-RING"/>
    <property type="match status" value="1"/>
</dbReference>
<evidence type="ECO:0000256" key="7">
    <source>
        <dbReference type="ARBA" id="ARBA00022786"/>
    </source>
</evidence>
<dbReference type="SUPFAM" id="SSF57850">
    <property type="entry name" value="RING/U-box"/>
    <property type="match status" value="1"/>
</dbReference>
<accession>A0A7S0L0A5</accession>
<evidence type="ECO:0000256" key="4">
    <source>
        <dbReference type="ARBA" id="ARBA00022692"/>
    </source>
</evidence>
<evidence type="ECO:0000256" key="8">
    <source>
        <dbReference type="ARBA" id="ARBA00022833"/>
    </source>
</evidence>
<evidence type="ECO:0000256" key="1">
    <source>
        <dbReference type="ARBA" id="ARBA00004167"/>
    </source>
</evidence>
<dbReference type="PANTHER" id="PTHR45768:SF18">
    <property type="entry name" value="RING-H2 FINGER PROTEIN ATL47-RELATED"/>
    <property type="match status" value="1"/>
</dbReference>
<feature type="domain" description="RING-type" evidence="13">
    <location>
        <begin position="108"/>
        <end position="152"/>
    </location>
</feature>
<keyword evidence="6 11" id="KW-0863">Zinc-finger</keyword>
<feature type="region of interest" description="Disordered" evidence="12">
    <location>
        <begin position="21"/>
        <end position="52"/>
    </location>
</feature>
<feature type="compositionally biased region" description="Basic and acidic residues" evidence="12">
    <location>
        <begin position="23"/>
        <end position="32"/>
    </location>
</feature>
<keyword evidence="9" id="KW-1133">Transmembrane helix</keyword>
<keyword evidence="8" id="KW-0862">Zinc</keyword>
<evidence type="ECO:0000256" key="9">
    <source>
        <dbReference type="ARBA" id="ARBA00022989"/>
    </source>
</evidence>
<keyword evidence="7" id="KW-0833">Ubl conjugation pathway</keyword>
<comment type="pathway">
    <text evidence="2">Protein modification; protein ubiquitination.</text>
</comment>
<dbReference type="SMART" id="SM00184">
    <property type="entry name" value="RING"/>
    <property type="match status" value="1"/>
</dbReference>
<dbReference type="InterPro" id="IPR001841">
    <property type="entry name" value="Znf_RING"/>
</dbReference>
<evidence type="ECO:0000256" key="10">
    <source>
        <dbReference type="ARBA" id="ARBA00023136"/>
    </source>
</evidence>
<evidence type="ECO:0000256" key="2">
    <source>
        <dbReference type="ARBA" id="ARBA00004906"/>
    </source>
</evidence>
<feature type="region of interest" description="Disordered" evidence="12">
    <location>
        <begin position="162"/>
        <end position="221"/>
    </location>
</feature>
<dbReference type="AlphaFoldDB" id="A0A7S0L0A5"/>
<dbReference type="GO" id="GO:0016020">
    <property type="term" value="C:membrane"/>
    <property type="evidence" value="ECO:0007669"/>
    <property type="project" value="UniProtKB-SubCell"/>
</dbReference>
<protein>
    <recommendedName>
        <fullName evidence="13">RING-type domain-containing protein</fullName>
    </recommendedName>
</protein>
<dbReference type="PROSITE" id="PS50089">
    <property type="entry name" value="ZF_RING_2"/>
    <property type="match status" value="1"/>
</dbReference>
<keyword evidence="4" id="KW-0812">Transmembrane</keyword>
<dbReference type="Gene3D" id="3.30.40.10">
    <property type="entry name" value="Zinc/RING finger domain, C3HC4 (zinc finger)"/>
    <property type="match status" value="1"/>
</dbReference>
<evidence type="ECO:0000256" key="5">
    <source>
        <dbReference type="ARBA" id="ARBA00022723"/>
    </source>
</evidence>
<keyword evidence="5" id="KW-0479">Metal-binding</keyword>
<proteinExistence type="predicted"/>
<evidence type="ECO:0000256" key="6">
    <source>
        <dbReference type="ARBA" id="ARBA00022771"/>
    </source>
</evidence>
<feature type="compositionally biased region" description="Low complexity" evidence="12">
    <location>
        <begin position="184"/>
        <end position="221"/>
    </location>
</feature>
<comment type="subcellular location">
    <subcellularLocation>
        <location evidence="1">Membrane</location>
        <topology evidence="1">Single-pass membrane protein</topology>
    </subcellularLocation>
</comment>
<dbReference type="EMBL" id="HBEX01000725">
    <property type="protein sequence ID" value="CAD8595657.1"/>
    <property type="molecule type" value="Transcribed_RNA"/>
</dbReference>
<feature type="compositionally biased region" description="Basic and acidic residues" evidence="12">
    <location>
        <begin position="164"/>
        <end position="179"/>
    </location>
</feature>
<dbReference type="GO" id="GO:0008270">
    <property type="term" value="F:zinc ion binding"/>
    <property type="evidence" value="ECO:0007669"/>
    <property type="project" value="UniProtKB-KW"/>
</dbReference>
<organism evidence="14">
    <name type="scientific">Asterionellopsis glacialis</name>
    <dbReference type="NCBI Taxonomy" id="33640"/>
    <lineage>
        <taxon>Eukaryota</taxon>
        <taxon>Sar</taxon>
        <taxon>Stramenopiles</taxon>
        <taxon>Ochrophyta</taxon>
        <taxon>Bacillariophyta</taxon>
        <taxon>Fragilariophyceae</taxon>
        <taxon>Fragilariophycidae</taxon>
        <taxon>Fragilariales</taxon>
        <taxon>Fragilariaceae</taxon>
        <taxon>Asterionellopsis</taxon>
    </lineage>
</organism>
<evidence type="ECO:0000256" key="11">
    <source>
        <dbReference type="PROSITE-ProRule" id="PRU00175"/>
    </source>
</evidence>
<keyword evidence="10" id="KW-0472">Membrane</keyword>
<dbReference type="GO" id="GO:0016740">
    <property type="term" value="F:transferase activity"/>
    <property type="evidence" value="ECO:0007669"/>
    <property type="project" value="UniProtKB-KW"/>
</dbReference>
<evidence type="ECO:0000256" key="12">
    <source>
        <dbReference type="SAM" id="MobiDB-lite"/>
    </source>
</evidence>